<reference evidence="6" key="2">
    <citation type="submission" date="2021-03" db="UniProtKB">
        <authorList>
            <consortium name="EnsemblPlants"/>
        </authorList>
    </citation>
    <scope>IDENTIFICATION</scope>
</reference>
<dbReference type="Gramene" id="AUR62005676-RA">
    <property type="protein sequence ID" value="AUR62005676-RA:cds"/>
    <property type="gene ID" value="AUR62005676"/>
</dbReference>
<keyword evidence="7" id="KW-1185">Reference proteome</keyword>
<evidence type="ECO:0000313" key="6">
    <source>
        <dbReference type="EnsemblPlants" id="AUR62005676-RA:cds"/>
    </source>
</evidence>
<dbReference type="Gene3D" id="1.20.1280.170">
    <property type="entry name" value="Exocyst complex component Exo70"/>
    <property type="match status" value="2"/>
</dbReference>
<protein>
    <recommendedName>
        <fullName evidence="3">Exocyst subunit Exo70 family protein</fullName>
    </recommendedName>
</protein>
<sequence>MANNHPVKCLSFDSRFQDDNKSKDEKDIGKSYSFVARVGSDFNNDSHDYKSRQPLTIHEDIDQFVLSLSSASNDDDDPPEISKAVAMFVKKVEAKIEEYESTAQDSIVFGRDVEGDASFVAAVNRLSRLMEAIHGLKSSYMMPLLNQTSSVLHRAMVFLEEELRLILEEPVCQNSNNAADSSNSKLTDSSLKSLKGRLQSFASSAHPHDHHQDEGSGEGGDSCEVQEGGDPESEEQQEGKETTSTFPFFSSDSVSSIRLIANAMIIAGYETECCNVFLIARRHAFEEELKRQGLDKISTDDVQKMNWEPLEGEISTWIRVFKHCTSTLLLGEQTFYESVFPDRVRTSQFLYSDLSYAILYILVNFAEAVALTKRATEKLFKFLDMYETLRDTVPWVETKTPMYSSEESMKELKSELWFAKSRLGEAAVSIFCQFENSIKGDNTKTPVASGAVHPLTRYTMNYFKYACEYKDTLEQVFQQHLRTEQTEEFSAIDHSSSSEQQRKVKGSAEIHQVVGDNWCRRRSSDVRHYHKSYQRETWSRVLQCLNQEGLQVNGKIHKPILKERFKNFNQLFDEIHRTQSTWVVSDEQLQSELRVSISAVMIPAYRSFVARFGQIFTPGRQVEKYIKFQPDDIETIIEELFDGNPSSIARRKI</sequence>
<dbReference type="SUPFAM" id="SSF74788">
    <property type="entry name" value="Cullin repeat-like"/>
    <property type="match status" value="1"/>
</dbReference>
<dbReference type="InterPro" id="IPR004140">
    <property type="entry name" value="Exo70"/>
</dbReference>
<keyword evidence="3" id="KW-0653">Protein transport</keyword>
<evidence type="ECO:0000313" key="7">
    <source>
        <dbReference type="Proteomes" id="UP000596660"/>
    </source>
</evidence>
<dbReference type="GO" id="GO:0000145">
    <property type="term" value="C:exocyst"/>
    <property type="evidence" value="ECO:0007669"/>
    <property type="project" value="InterPro"/>
</dbReference>
<keyword evidence="2 3" id="KW-0813">Transport</keyword>
<evidence type="ECO:0000256" key="3">
    <source>
        <dbReference type="RuleBase" id="RU365026"/>
    </source>
</evidence>
<reference evidence="6" key="1">
    <citation type="journal article" date="2017" name="Nature">
        <title>The genome of Chenopodium quinoa.</title>
        <authorList>
            <person name="Jarvis D.E."/>
            <person name="Ho Y.S."/>
            <person name="Lightfoot D.J."/>
            <person name="Schmoeckel S.M."/>
            <person name="Li B."/>
            <person name="Borm T.J.A."/>
            <person name="Ohyanagi H."/>
            <person name="Mineta K."/>
            <person name="Michell C.T."/>
            <person name="Saber N."/>
            <person name="Kharbatia N.M."/>
            <person name="Rupper R.R."/>
            <person name="Sharp A.R."/>
            <person name="Dally N."/>
            <person name="Boughton B.A."/>
            <person name="Woo Y.H."/>
            <person name="Gao G."/>
            <person name="Schijlen E.G.W.M."/>
            <person name="Guo X."/>
            <person name="Momin A.A."/>
            <person name="Negrao S."/>
            <person name="Al-Babili S."/>
            <person name="Gehring C."/>
            <person name="Roessner U."/>
            <person name="Jung C."/>
            <person name="Murphy K."/>
            <person name="Arold S.T."/>
            <person name="Gojobori T."/>
            <person name="van der Linden C.G."/>
            <person name="van Loo E.N."/>
            <person name="Jellen E.N."/>
            <person name="Maughan P.J."/>
            <person name="Tester M."/>
        </authorList>
    </citation>
    <scope>NUCLEOTIDE SEQUENCE [LARGE SCALE GENOMIC DNA]</scope>
    <source>
        <strain evidence="6">cv. PI 614886</strain>
    </source>
</reference>
<dbReference type="InterPro" id="IPR046364">
    <property type="entry name" value="Exo70_C"/>
</dbReference>
<dbReference type="Pfam" id="PF03081">
    <property type="entry name" value="Exo70_C"/>
    <property type="match status" value="2"/>
</dbReference>
<organism evidence="6 7">
    <name type="scientific">Chenopodium quinoa</name>
    <name type="common">Quinoa</name>
    <dbReference type="NCBI Taxonomy" id="63459"/>
    <lineage>
        <taxon>Eukaryota</taxon>
        <taxon>Viridiplantae</taxon>
        <taxon>Streptophyta</taxon>
        <taxon>Embryophyta</taxon>
        <taxon>Tracheophyta</taxon>
        <taxon>Spermatophyta</taxon>
        <taxon>Magnoliopsida</taxon>
        <taxon>eudicotyledons</taxon>
        <taxon>Gunneridae</taxon>
        <taxon>Pentapetalae</taxon>
        <taxon>Caryophyllales</taxon>
        <taxon>Chenopodiaceae</taxon>
        <taxon>Chenopodioideae</taxon>
        <taxon>Atripliceae</taxon>
        <taxon>Chenopodium</taxon>
    </lineage>
</organism>
<dbReference type="InterPro" id="IPR016159">
    <property type="entry name" value="Cullin_repeat-like_dom_sf"/>
</dbReference>
<evidence type="ECO:0000259" key="5">
    <source>
        <dbReference type="Pfam" id="PF03081"/>
    </source>
</evidence>
<accession>A0A803L1D8</accession>
<evidence type="ECO:0000256" key="4">
    <source>
        <dbReference type="SAM" id="MobiDB-lite"/>
    </source>
</evidence>
<dbReference type="PANTHER" id="PTHR12542">
    <property type="entry name" value="EXOCYST COMPLEX PROTEIN EXO70"/>
    <property type="match status" value="1"/>
</dbReference>
<feature type="compositionally biased region" description="Acidic residues" evidence="4">
    <location>
        <begin position="227"/>
        <end position="236"/>
    </location>
</feature>
<dbReference type="Pfam" id="PF20669">
    <property type="entry name" value="Exo70_N"/>
    <property type="match status" value="1"/>
</dbReference>
<evidence type="ECO:0000256" key="2">
    <source>
        <dbReference type="ARBA" id="ARBA00022448"/>
    </source>
</evidence>
<dbReference type="OMA" id="SSDVRHY"/>
<comment type="similarity">
    <text evidence="1 3">Belongs to the EXO70 family.</text>
</comment>
<dbReference type="PANTHER" id="PTHR12542:SF127">
    <property type="entry name" value="EXOCYST COMPLEX COMPONENT EXO70C1"/>
    <property type="match status" value="1"/>
</dbReference>
<dbReference type="AlphaFoldDB" id="A0A803L1D8"/>
<dbReference type="Proteomes" id="UP000596660">
    <property type="component" value="Unplaced"/>
</dbReference>
<dbReference type="GO" id="GO:0006887">
    <property type="term" value="P:exocytosis"/>
    <property type="evidence" value="ECO:0007669"/>
    <property type="project" value="UniProtKB-KW"/>
</dbReference>
<proteinExistence type="inferred from homology"/>
<keyword evidence="3" id="KW-0268">Exocytosis</keyword>
<feature type="region of interest" description="Disordered" evidence="4">
    <location>
        <begin position="202"/>
        <end position="247"/>
    </location>
</feature>
<evidence type="ECO:0000256" key="1">
    <source>
        <dbReference type="ARBA" id="ARBA00006756"/>
    </source>
</evidence>
<dbReference type="GO" id="GO:0005546">
    <property type="term" value="F:phosphatidylinositol-4,5-bisphosphate binding"/>
    <property type="evidence" value="ECO:0007669"/>
    <property type="project" value="InterPro"/>
</dbReference>
<feature type="domain" description="Exocyst complex subunit Exo70 C-terminal" evidence="5">
    <location>
        <begin position="316"/>
        <end position="498"/>
    </location>
</feature>
<feature type="domain" description="Exocyst complex subunit Exo70 C-terminal" evidence="5">
    <location>
        <begin position="502"/>
        <end position="639"/>
    </location>
</feature>
<dbReference type="GO" id="GO:0015031">
    <property type="term" value="P:protein transport"/>
    <property type="evidence" value="ECO:0007669"/>
    <property type="project" value="UniProtKB-KW"/>
</dbReference>
<comment type="function">
    <text evidence="3">Component of the exocyst complex.</text>
</comment>
<dbReference type="EnsemblPlants" id="AUR62005676-RA">
    <property type="protein sequence ID" value="AUR62005676-RA:cds"/>
    <property type="gene ID" value="AUR62005676"/>
</dbReference>
<name>A0A803L1D8_CHEQI</name>